<feature type="signal peptide" evidence="1">
    <location>
        <begin position="1"/>
        <end position="28"/>
    </location>
</feature>
<keyword evidence="1" id="KW-0732">Signal</keyword>
<evidence type="ECO:0000313" key="3">
    <source>
        <dbReference type="Proteomes" id="UP000093053"/>
    </source>
</evidence>
<dbReference type="Proteomes" id="UP000093053">
    <property type="component" value="Chromosome"/>
</dbReference>
<feature type="chain" id="PRO_5008538418" evidence="1">
    <location>
        <begin position="29"/>
        <end position="70"/>
    </location>
</feature>
<dbReference type="KEGG" id="led:BBK82_31245"/>
<organism evidence="2 3">
    <name type="scientific">Lentzea guizhouensis</name>
    <dbReference type="NCBI Taxonomy" id="1586287"/>
    <lineage>
        <taxon>Bacteria</taxon>
        <taxon>Bacillati</taxon>
        <taxon>Actinomycetota</taxon>
        <taxon>Actinomycetes</taxon>
        <taxon>Pseudonocardiales</taxon>
        <taxon>Pseudonocardiaceae</taxon>
        <taxon>Lentzea</taxon>
    </lineage>
</organism>
<evidence type="ECO:0000313" key="2">
    <source>
        <dbReference type="EMBL" id="ANZ39858.1"/>
    </source>
</evidence>
<sequence length="70" mass="7129">MKFFAPKPAAAGLAVVSTMAVTTGTAEATMVNGVGDAEAPARRSDAVAFVGGGAADLGPARQRSWRPQRR</sequence>
<evidence type="ECO:0000256" key="1">
    <source>
        <dbReference type="SAM" id="SignalP"/>
    </source>
</evidence>
<reference evidence="2 3" key="1">
    <citation type="submission" date="2016-07" db="EMBL/GenBank/DDBJ databases">
        <title>Complete genome sequence of the Lentzea guizhouensis DHS C013.</title>
        <authorList>
            <person name="Cao C."/>
        </authorList>
    </citation>
    <scope>NUCLEOTIDE SEQUENCE [LARGE SCALE GENOMIC DNA]</scope>
    <source>
        <strain evidence="2 3">DHS C013</strain>
    </source>
</reference>
<gene>
    <name evidence="2" type="ORF">BBK82_31245</name>
</gene>
<accession>A0A1B2HQ61</accession>
<protein>
    <submittedName>
        <fullName evidence="2">Uncharacterized protein</fullName>
    </submittedName>
</protein>
<name>A0A1B2HQ61_9PSEU</name>
<dbReference type="AlphaFoldDB" id="A0A1B2HQ61"/>
<dbReference type="EMBL" id="CP016793">
    <property type="protein sequence ID" value="ANZ39858.1"/>
    <property type="molecule type" value="Genomic_DNA"/>
</dbReference>
<keyword evidence="3" id="KW-1185">Reference proteome</keyword>
<proteinExistence type="predicted"/>
<dbReference type="RefSeq" id="WP_065918199.1">
    <property type="nucleotide sequence ID" value="NZ_CP016793.1"/>
</dbReference>